<dbReference type="EMBL" id="HE601438">
    <property type="protein sequence ID" value="CAP23546.1"/>
    <property type="molecule type" value="Genomic_DNA"/>
</dbReference>
<dbReference type="InParanoid" id="A8WST7"/>
<dbReference type="CTD" id="8572794"/>
<evidence type="ECO:0000256" key="1">
    <source>
        <dbReference type="SAM" id="Phobius"/>
    </source>
</evidence>
<reference evidence="2 3" key="2">
    <citation type="journal article" date="2011" name="PLoS Genet.">
        <title>Caenorhabditis briggsae recombinant inbred line genotypes reveal inter-strain incompatibility and the evolution of recombination.</title>
        <authorList>
            <person name="Ross J.A."/>
            <person name="Koboldt D.C."/>
            <person name="Staisch J.E."/>
            <person name="Chamberlin H.M."/>
            <person name="Gupta B.P."/>
            <person name="Miller R.D."/>
            <person name="Baird S.E."/>
            <person name="Haag E.S."/>
        </authorList>
    </citation>
    <scope>NUCLEOTIDE SEQUENCE [LARGE SCALE GENOMIC DNA]</scope>
    <source>
        <strain evidence="2 3">AF16</strain>
    </source>
</reference>
<keyword evidence="1" id="KW-0472">Membrane</keyword>
<keyword evidence="1" id="KW-0812">Transmembrane</keyword>
<feature type="transmembrane region" description="Helical" evidence="1">
    <location>
        <begin position="59"/>
        <end position="78"/>
    </location>
</feature>
<name>A8WST7_CAEBR</name>
<dbReference type="GeneID" id="8572794"/>
<dbReference type="AlphaFoldDB" id="A8WST7"/>
<reference evidence="2 3" key="1">
    <citation type="journal article" date="2003" name="PLoS Biol.">
        <title>The genome sequence of Caenorhabditis briggsae: a platform for comparative genomics.</title>
        <authorList>
            <person name="Stein L.D."/>
            <person name="Bao Z."/>
            <person name="Blasiar D."/>
            <person name="Blumenthal T."/>
            <person name="Brent M.R."/>
            <person name="Chen N."/>
            <person name="Chinwalla A."/>
            <person name="Clarke L."/>
            <person name="Clee C."/>
            <person name="Coghlan A."/>
            <person name="Coulson A."/>
            <person name="D'Eustachio P."/>
            <person name="Fitch D.H."/>
            <person name="Fulton L.A."/>
            <person name="Fulton R.E."/>
            <person name="Griffiths-Jones S."/>
            <person name="Harris T.W."/>
            <person name="Hillier L.W."/>
            <person name="Kamath R."/>
            <person name="Kuwabara P.E."/>
            <person name="Mardis E.R."/>
            <person name="Marra M.A."/>
            <person name="Miner T.L."/>
            <person name="Minx P."/>
            <person name="Mullikin J.C."/>
            <person name="Plumb R.W."/>
            <person name="Rogers J."/>
            <person name="Schein J.E."/>
            <person name="Sohrmann M."/>
            <person name="Spieth J."/>
            <person name="Stajich J.E."/>
            <person name="Wei C."/>
            <person name="Willey D."/>
            <person name="Wilson R.K."/>
            <person name="Durbin R."/>
            <person name="Waterston R.H."/>
        </authorList>
    </citation>
    <scope>NUCLEOTIDE SEQUENCE [LARGE SCALE GENOMIC DNA]</scope>
    <source>
        <strain evidence="2 3">AF16</strain>
    </source>
</reference>
<evidence type="ECO:0000313" key="3">
    <source>
        <dbReference type="Proteomes" id="UP000008549"/>
    </source>
</evidence>
<gene>
    <name evidence="2 4" type="ORF">CBG03090</name>
    <name evidence="2" type="ORF">CBG_03090</name>
</gene>
<feature type="transmembrane region" description="Helical" evidence="1">
    <location>
        <begin position="141"/>
        <end position="164"/>
    </location>
</feature>
<feature type="transmembrane region" description="Helical" evidence="1">
    <location>
        <begin position="84"/>
        <end position="105"/>
    </location>
</feature>
<accession>A8WST7</accession>
<keyword evidence="1" id="KW-1133">Transmembrane helix</keyword>
<keyword evidence="3" id="KW-1185">Reference proteome</keyword>
<organism evidence="2 3">
    <name type="scientific">Caenorhabditis briggsae</name>
    <dbReference type="NCBI Taxonomy" id="6238"/>
    <lineage>
        <taxon>Eukaryota</taxon>
        <taxon>Metazoa</taxon>
        <taxon>Ecdysozoa</taxon>
        <taxon>Nematoda</taxon>
        <taxon>Chromadorea</taxon>
        <taxon>Rhabditida</taxon>
        <taxon>Rhabditina</taxon>
        <taxon>Rhabditomorpha</taxon>
        <taxon>Rhabditoidea</taxon>
        <taxon>Rhabditidae</taxon>
        <taxon>Peloderinae</taxon>
        <taxon>Caenorhabditis</taxon>
    </lineage>
</organism>
<protein>
    <submittedName>
        <fullName evidence="2">Protein CBG03090</fullName>
    </submittedName>
</protein>
<dbReference type="WormBase" id="CBG03090">
    <property type="protein sequence ID" value="CBP06419"/>
    <property type="gene ID" value="WBGene00026023"/>
</dbReference>
<dbReference type="FunCoup" id="A8WST7">
    <property type="interactions" value="271"/>
</dbReference>
<dbReference type="eggNOG" id="ENOG502THMR">
    <property type="taxonomic scope" value="Eukaryota"/>
</dbReference>
<evidence type="ECO:0000313" key="2">
    <source>
        <dbReference type="EMBL" id="CAP23546.1"/>
    </source>
</evidence>
<sequence>MGKISLVQPLPIYNTEEKMKKMAISPISPAEMCADLEEQMEIKEEEEEDKKAEKESSRVPKIVLVITIPYLVILPLFSKNLHDWYTTSLLCLFICFTLDLVAIAVKFYAVLRPLSSLEATSLTAMLLFYAKYIFLKYQSPLSYSLFSIFFLIILPAYYRCFLLLKLKTPHKKMFKAMVEDDFY</sequence>
<dbReference type="RefSeq" id="XP_002631279.1">
    <property type="nucleotide sequence ID" value="XM_002631233.1"/>
</dbReference>
<proteinExistence type="predicted"/>
<dbReference type="HOGENOM" id="CLU_1628561_0_0_1"/>
<dbReference type="OMA" id="LPAYYRC"/>
<dbReference type="KEGG" id="cbr:CBG_03090"/>
<evidence type="ECO:0000313" key="4">
    <source>
        <dbReference type="WormBase" id="CBG03090"/>
    </source>
</evidence>
<dbReference type="Proteomes" id="UP000008549">
    <property type="component" value="Unassembled WGS sequence"/>
</dbReference>